<feature type="chain" id="PRO_5003180814" evidence="1">
    <location>
        <begin position="17"/>
        <end position="122"/>
    </location>
</feature>
<dbReference type="GeneID" id="24414846"/>
<dbReference type="eggNOG" id="KOG2614">
    <property type="taxonomic scope" value="Eukaryota"/>
</dbReference>
<proteinExistence type="predicted"/>
<evidence type="ECO:0000313" key="3">
    <source>
        <dbReference type="Proteomes" id="UP000008782"/>
    </source>
</evidence>
<dbReference type="RefSeq" id="XP_008098357.1">
    <property type="nucleotide sequence ID" value="XM_008100166.1"/>
</dbReference>
<evidence type="ECO:0000313" key="2">
    <source>
        <dbReference type="EMBL" id="EFQ34337.1"/>
    </source>
</evidence>
<dbReference type="Proteomes" id="UP000008782">
    <property type="component" value="Unassembled WGS sequence"/>
</dbReference>
<keyword evidence="1" id="KW-0732">Signal</keyword>
<dbReference type="HOGENOM" id="CLU_2026556_0_0_1"/>
<keyword evidence="3" id="KW-1185">Reference proteome</keyword>
<feature type="signal peptide" evidence="1">
    <location>
        <begin position="1"/>
        <end position="16"/>
    </location>
</feature>
<protein>
    <submittedName>
        <fullName evidence="2">FAD dependent oxidoreductase domain-containing protein</fullName>
    </submittedName>
</protein>
<evidence type="ECO:0000256" key="1">
    <source>
        <dbReference type="SAM" id="SignalP"/>
    </source>
</evidence>
<dbReference type="VEuPathDB" id="FungiDB:GLRG_09481"/>
<dbReference type="EMBL" id="GG697379">
    <property type="protein sequence ID" value="EFQ34337.1"/>
    <property type="molecule type" value="Genomic_DNA"/>
</dbReference>
<name>E3QTZ9_COLGM</name>
<reference evidence="3" key="1">
    <citation type="journal article" date="2012" name="Nat. Genet.">
        <title>Lifestyle transitions in plant pathogenic Colletotrichum fungi deciphered by genome and transcriptome analyses.</title>
        <authorList>
            <person name="O'Connell R.J."/>
            <person name="Thon M.R."/>
            <person name="Hacquard S."/>
            <person name="Amyotte S.G."/>
            <person name="Kleemann J."/>
            <person name="Torres M.F."/>
            <person name="Damm U."/>
            <person name="Buiate E.A."/>
            <person name="Epstein L."/>
            <person name="Alkan N."/>
            <person name="Altmueller J."/>
            <person name="Alvarado-Balderrama L."/>
            <person name="Bauser C.A."/>
            <person name="Becker C."/>
            <person name="Birren B.W."/>
            <person name="Chen Z."/>
            <person name="Choi J."/>
            <person name="Crouch J.A."/>
            <person name="Duvick J.P."/>
            <person name="Farman M.A."/>
            <person name="Gan P."/>
            <person name="Heiman D."/>
            <person name="Henrissat B."/>
            <person name="Howard R.J."/>
            <person name="Kabbage M."/>
            <person name="Koch C."/>
            <person name="Kracher B."/>
            <person name="Kubo Y."/>
            <person name="Law A.D."/>
            <person name="Lebrun M.-H."/>
            <person name="Lee Y.-H."/>
            <person name="Miyara I."/>
            <person name="Moore N."/>
            <person name="Neumann U."/>
            <person name="Nordstroem K."/>
            <person name="Panaccione D.G."/>
            <person name="Panstruga R."/>
            <person name="Place M."/>
            <person name="Proctor R.H."/>
            <person name="Prusky D."/>
            <person name="Rech G."/>
            <person name="Reinhardt R."/>
            <person name="Rollins J.A."/>
            <person name="Rounsley S."/>
            <person name="Schardl C.L."/>
            <person name="Schwartz D.C."/>
            <person name="Shenoy N."/>
            <person name="Shirasu K."/>
            <person name="Sikhakolli U.R."/>
            <person name="Stueber K."/>
            <person name="Sukno S.A."/>
            <person name="Sweigard J.A."/>
            <person name="Takano Y."/>
            <person name="Takahara H."/>
            <person name="Trail F."/>
            <person name="van der Does H.C."/>
            <person name="Voll L.M."/>
            <person name="Will I."/>
            <person name="Young S."/>
            <person name="Zeng Q."/>
            <person name="Zhang J."/>
            <person name="Zhou S."/>
            <person name="Dickman M.B."/>
            <person name="Schulze-Lefert P."/>
            <person name="Ver Loren van Themaat E."/>
            <person name="Ma L.-J."/>
            <person name="Vaillancourt L.J."/>
        </authorList>
    </citation>
    <scope>NUCLEOTIDE SEQUENCE [LARGE SCALE GENOMIC DNA]</scope>
    <source>
        <strain evidence="3">M1.001 / M2 / FGSC 10212</strain>
    </source>
</reference>
<organism evidence="3">
    <name type="scientific">Colletotrichum graminicola (strain M1.001 / M2 / FGSC 10212)</name>
    <name type="common">Maize anthracnose fungus</name>
    <name type="synonym">Glomerella graminicola</name>
    <dbReference type="NCBI Taxonomy" id="645133"/>
    <lineage>
        <taxon>Eukaryota</taxon>
        <taxon>Fungi</taxon>
        <taxon>Dikarya</taxon>
        <taxon>Ascomycota</taxon>
        <taxon>Pezizomycotina</taxon>
        <taxon>Sordariomycetes</taxon>
        <taxon>Hypocreomycetidae</taxon>
        <taxon>Glomerellales</taxon>
        <taxon>Glomerellaceae</taxon>
        <taxon>Colletotrichum</taxon>
        <taxon>Colletotrichum graminicola species complex</taxon>
    </lineage>
</organism>
<dbReference type="OrthoDB" id="16820at2759"/>
<accession>E3QTZ9</accession>
<dbReference type="STRING" id="645133.E3QTZ9"/>
<sequence>MALLWQWLFAVSQAVGQLRLAFEIFQKERKTRTSMMQEANMINALLLHFKDGPEQRARDAAMKPEVHGRKFASSPNQWSDPVTQEWAYAYDAEETMLEQWKRATHAVGGVRPDPTWHNEIIS</sequence>
<gene>
    <name evidence="2" type="ORF">GLRG_09481</name>
</gene>
<dbReference type="AlphaFoldDB" id="E3QTZ9"/>